<dbReference type="EMBL" id="CALTRL010003757">
    <property type="protein sequence ID" value="CAH7681906.1"/>
    <property type="molecule type" value="Genomic_DNA"/>
</dbReference>
<evidence type="ECO:0008006" key="3">
    <source>
        <dbReference type="Google" id="ProtNLM"/>
    </source>
</evidence>
<dbReference type="Proteomes" id="UP001153365">
    <property type="component" value="Unassembled WGS sequence"/>
</dbReference>
<name>A0AAV0B7G2_PHAPC</name>
<proteinExistence type="predicted"/>
<keyword evidence="2" id="KW-1185">Reference proteome</keyword>
<comment type="caution">
    <text evidence="1">The sequence shown here is derived from an EMBL/GenBank/DDBJ whole genome shotgun (WGS) entry which is preliminary data.</text>
</comment>
<evidence type="ECO:0000313" key="2">
    <source>
        <dbReference type="Proteomes" id="UP001153365"/>
    </source>
</evidence>
<organism evidence="1 2">
    <name type="scientific">Phakopsora pachyrhizi</name>
    <name type="common">Asian soybean rust disease fungus</name>
    <dbReference type="NCBI Taxonomy" id="170000"/>
    <lineage>
        <taxon>Eukaryota</taxon>
        <taxon>Fungi</taxon>
        <taxon>Dikarya</taxon>
        <taxon>Basidiomycota</taxon>
        <taxon>Pucciniomycotina</taxon>
        <taxon>Pucciniomycetes</taxon>
        <taxon>Pucciniales</taxon>
        <taxon>Phakopsoraceae</taxon>
        <taxon>Phakopsora</taxon>
    </lineage>
</organism>
<sequence length="92" mass="10650">MIAVLQATLTLWGPSHRLLALAKYIWWGDKNFRHAGEKFPTFFFFLTSSTFQSLFFSTAHQKFKLFKAKHSHSPLSLKTYSTKGYSDTQTKV</sequence>
<evidence type="ECO:0000313" key="1">
    <source>
        <dbReference type="EMBL" id="CAH7681906.1"/>
    </source>
</evidence>
<gene>
    <name evidence="1" type="ORF">PPACK8108_LOCUS14579</name>
</gene>
<accession>A0AAV0B7G2</accession>
<protein>
    <recommendedName>
        <fullName evidence="3">Secreted protein</fullName>
    </recommendedName>
</protein>
<reference evidence="1" key="1">
    <citation type="submission" date="2022-06" db="EMBL/GenBank/DDBJ databases">
        <authorList>
            <consortium name="SYNGENTA / RWTH Aachen University"/>
        </authorList>
    </citation>
    <scope>NUCLEOTIDE SEQUENCE</scope>
</reference>
<dbReference type="AlphaFoldDB" id="A0AAV0B7G2"/>